<sequence length="91" mass="10231">MLGHFTDLASRAYGLLRAGSRSFLDFASLWAEFSVLGNNLAFSLRLLAEAHKKTVSIRAGFRYFTPTVAYSGLTGFPFHPLKMKQIDRNIF</sequence>
<dbReference type="Proteomes" id="UP000198131">
    <property type="component" value="Unassembled WGS sequence"/>
</dbReference>
<protein>
    <submittedName>
        <fullName evidence="1">Uncharacterized protein</fullName>
    </submittedName>
</protein>
<proteinExistence type="predicted"/>
<evidence type="ECO:0000313" key="2">
    <source>
        <dbReference type="Proteomes" id="UP000198131"/>
    </source>
</evidence>
<accession>A0A212TCY7</accession>
<gene>
    <name evidence="1" type="ORF">SAMN06265337_0928</name>
</gene>
<reference evidence="2" key="1">
    <citation type="submission" date="2017-06" db="EMBL/GenBank/DDBJ databases">
        <authorList>
            <person name="Varghese N."/>
            <person name="Submissions S."/>
        </authorList>
    </citation>
    <scope>NUCLEOTIDE SEQUENCE [LARGE SCALE GENOMIC DNA]</scope>
    <source>
        <strain evidence="2">DSM 11116</strain>
    </source>
</reference>
<keyword evidence="2" id="KW-1185">Reference proteome</keyword>
<organism evidence="1 2">
    <name type="scientific">Hymenobacter gelipurpurascens</name>
    <dbReference type="NCBI Taxonomy" id="89968"/>
    <lineage>
        <taxon>Bacteria</taxon>
        <taxon>Pseudomonadati</taxon>
        <taxon>Bacteroidota</taxon>
        <taxon>Cytophagia</taxon>
        <taxon>Cytophagales</taxon>
        <taxon>Hymenobacteraceae</taxon>
        <taxon>Hymenobacter</taxon>
    </lineage>
</organism>
<evidence type="ECO:0000313" key="1">
    <source>
        <dbReference type="EMBL" id="SNC63681.1"/>
    </source>
</evidence>
<dbReference type="AlphaFoldDB" id="A0A212TCY7"/>
<dbReference type="EMBL" id="FYEW01000001">
    <property type="protein sequence ID" value="SNC63681.1"/>
    <property type="molecule type" value="Genomic_DNA"/>
</dbReference>
<name>A0A212TCY7_9BACT</name>